<keyword evidence="2" id="KW-1185">Reference proteome</keyword>
<accession>A0A562HYQ9</accession>
<dbReference type="AlphaFoldDB" id="A0A562HYQ9"/>
<sequence>MSAKKRIDYERIEAGWRAGLLSPRQLAALYTEETGDPVSHAAITRHFSKQGIPRNLSAKIMARSNVMVTEAMVTDKVTPETIKRDKEIIESAATKITEVRLGQRHDIQRSRLVTMALLAELECQTGAENVALLQQLGDLMRSEDNKAQDKLNDLYHKLISLPERAKTLKMLADSMRITIDLERQAFGMKDEAEAPADALASLLNKISGGNRSSFGVVAEDPEL</sequence>
<evidence type="ECO:0000313" key="2">
    <source>
        <dbReference type="Proteomes" id="UP000319627"/>
    </source>
</evidence>
<name>A0A562HYQ9_9GAMM</name>
<gene>
    <name evidence="1" type="ORF">LX59_03045</name>
</gene>
<dbReference type="RefSeq" id="WP_246118783.1">
    <property type="nucleotide sequence ID" value="NZ_VLKG01000017.1"/>
</dbReference>
<dbReference type="Proteomes" id="UP000319627">
    <property type="component" value="Unassembled WGS sequence"/>
</dbReference>
<reference evidence="1 2" key="1">
    <citation type="submission" date="2019-07" db="EMBL/GenBank/DDBJ databases">
        <title>Genomic Encyclopedia of Type Strains, Phase I: the one thousand microbial genomes (KMG-I) project.</title>
        <authorList>
            <person name="Kyrpides N."/>
        </authorList>
    </citation>
    <scope>NUCLEOTIDE SEQUENCE [LARGE SCALE GENOMIC DNA]</scope>
    <source>
        <strain evidence="1 2">DSM 375</strain>
    </source>
</reference>
<proteinExistence type="predicted"/>
<organism evidence="1 2">
    <name type="scientific">Azomonas agilis</name>
    <dbReference type="NCBI Taxonomy" id="116849"/>
    <lineage>
        <taxon>Bacteria</taxon>
        <taxon>Pseudomonadati</taxon>
        <taxon>Pseudomonadota</taxon>
        <taxon>Gammaproteobacteria</taxon>
        <taxon>Pseudomonadales</taxon>
        <taxon>Pseudomonadaceae</taxon>
        <taxon>Azomonas</taxon>
    </lineage>
</organism>
<evidence type="ECO:0000313" key="1">
    <source>
        <dbReference type="EMBL" id="TWH63881.1"/>
    </source>
</evidence>
<protein>
    <submittedName>
        <fullName evidence="1">Uncharacterized protein</fullName>
    </submittedName>
</protein>
<dbReference type="EMBL" id="VLKG01000017">
    <property type="protein sequence ID" value="TWH63881.1"/>
    <property type="molecule type" value="Genomic_DNA"/>
</dbReference>
<comment type="caution">
    <text evidence="1">The sequence shown here is derived from an EMBL/GenBank/DDBJ whole genome shotgun (WGS) entry which is preliminary data.</text>
</comment>